<dbReference type="InterPro" id="IPR016181">
    <property type="entry name" value="Acyl_CoA_acyltransferase"/>
</dbReference>
<dbReference type="InterPro" id="IPR007041">
    <property type="entry name" value="Arg_succinylTrfase_AstA/AruG"/>
</dbReference>
<dbReference type="PANTHER" id="PTHR30420:SF1">
    <property type="entry name" value="ARGININE N-SUCCINYLTRANSFERASE"/>
    <property type="match status" value="1"/>
</dbReference>
<dbReference type="SUPFAM" id="SSF55729">
    <property type="entry name" value="Acyl-CoA N-acyltransferases (Nat)"/>
    <property type="match status" value="1"/>
</dbReference>
<comment type="caution">
    <text evidence="5">The sequence shown here is derived from an EMBL/GenBank/DDBJ whole genome shotgun (WGS) entry which is preliminary data.</text>
</comment>
<evidence type="ECO:0000256" key="2">
    <source>
        <dbReference type="ARBA" id="ARBA00022679"/>
    </source>
</evidence>
<dbReference type="Pfam" id="PF04958">
    <property type="entry name" value="AstA"/>
    <property type="match status" value="1"/>
</dbReference>
<keyword evidence="3" id="KW-0012">Acyltransferase</keyword>
<evidence type="ECO:0000256" key="1">
    <source>
        <dbReference type="ARBA" id="ARBA00022503"/>
    </source>
</evidence>
<keyword evidence="6" id="KW-1185">Reference proteome</keyword>
<reference evidence="5 6" key="1">
    <citation type="submission" date="2018-11" db="EMBL/GenBank/DDBJ databases">
        <title>Genomic Encyclopedia of Type Strains, Phase IV (KMG-IV): sequencing the most valuable type-strain genomes for metagenomic binning, comparative biology and taxonomic classification.</title>
        <authorList>
            <person name="Goeker M."/>
        </authorList>
    </citation>
    <scope>NUCLEOTIDE SEQUENCE [LARGE SCALE GENOMIC DNA]</scope>
    <source>
        <strain evidence="5 6">DSM 21945</strain>
    </source>
</reference>
<accession>A0A3N1NWR3</accession>
<evidence type="ECO:0000256" key="3">
    <source>
        <dbReference type="ARBA" id="ARBA00023315"/>
    </source>
</evidence>
<organism evidence="5 6">
    <name type="scientific">Gallaecimonas pentaromativorans</name>
    <dbReference type="NCBI Taxonomy" id="584787"/>
    <lineage>
        <taxon>Bacteria</taxon>
        <taxon>Pseudomonadati</taxon>
        <taxon>Pseudomonadota</taxon>
        <taxon>Gammaproteobacteria</taxon>
        <taxon>Enterobacterales</taxon>
        <taxon>Gallaecimonadaceae</taxon>
        <taxon>Gallaecimonas</taxon>
    </lineage>
</organism>
<gene>
    <name evidence="5" type="ORF">EDC28_10860</name>
</gene>
<dbReference type="PANTHER" id="PTHR30420">
    <property type="entry name" value="N-SUCCINYLARGININE DIHYDROLASE"/>
    <property type="match status" value="1"/>
</dbReference>
<dbReference type="AlphaFoldDB" id="A0A3N1NWR3"/>
<protein>
    <recommendedName>
        <fullName evidence="4">Arginine N-succinyltransferase</fullName>
        <ecNumber evidence="4">2.3.1.109</ecNumber>
    </recommendedName>
</protein>
<dbReference type="RefSeq" id="WP_050659233.1">
    <property type="nucleotide sequence ID" value="NZ_LFWC01000008.1"/>
</dbReference>
<dbReference type="EMBL" id="RJUL01000008">
    <property type="protein sequence ID" value="ROQ23322.1"/>
    <property type="molecule type" value="Genomic_DNA"/>
</dbReference>
<evidence type="ECO:0000313" key="5">
    <source>
        <dbReference type="EMBL" id="ROQ23322.1"/>
    </source>
</evidence>
<keyword evidence="1" id="KW-0056">Arginine metabolism</keyword>
<keyword evidence="2 5" id="KW-0808">Transferase</keyword>
<dbReference type="Gene3D" id="2.40.40.20">
    <property type="match status" value="1"/>
</dbReference>
<dbReference type="GO" id="GO:0008791">
    <property type="term" value="F:arginine N-succinyltransferase activity"/>
    <property type="evidence" value="ECO:0007669"/>
    <property type="project" value="UniProtKB-UniRule"/>
</dbReference>
<dbReference type="EC" id="2.3.1.109" evidence="4"/>
<dbReference type="NCBIfam" id="TIGR03243">
    <property type="entry name" value="arg_catab_AOST"/>
    <property type="match status" value="1"/>
</dbReference>
<dbReference type="OrthoDB" id="21121at2"/>
<dbReference type="STRING" id="584787.GCA_001247655_03773"/>
<dbReference type="GO" id="GO:0006527">
    <property type="term" value="P:L-arginine catabolic process"/>
    <property type="evidence" value="ECO:0007669"/>
    <property type="project" value="UniProtKB-UniRule"/>
</dbReference>
<evidence type="ECO:0000313" key="6">
    <source>
        <dbReference type="Proteomes" id="UP000268033"/>
    </source>
</evidence>
<name>A0A3N1NWR3_9GAMM</name>
<sequence length="341" mass="37768">MLVIRPITSRDLVALLRIAEESGVGFTSLPVNEERLAAKIAHSEASFALSDSQCQSGEQGYLLVLEDTDTGEVVGTTALEARVGQTDAFWHYHLGSAVHSSPSLGVHKELKTLSLCNDYSGVSELCTLFLSESHRQGYNGKLLSKCRFMFLAEFRDRFSDVVIAEMRGVSDAQGKSPFWSWLQEHFFDMEFPQADYLSGLGKKTFIAELMPRHPIYVDMLPQAAQAVIGQVHDKTRPALKLLKAEGFRWRGYVDVFDAGPTVECDIDHIKAIRESERLEVAIGDASEGVQTMIATTHIQQFRCTLAQACHRKGDLVIDQATADALGVKAGDWVRAIAFEKE</sequence>
<proteinExistence type="predicted"/>
<dbReference type="InterPro" id="IPR017650">
    <property type="entry name" value="Arginine_N-succinylTrfase"/>
</dbReference>
<dbReference type="NCBIfam" id="TIGR03244">
    <property type="entry name" value="arg_catab_AstA"/>
    <property type="match status" value="1"/>
</dbReference>
<evidence type="ECO:0000256" key="4">
    <source>
        <dbReference type="NCBIfam" id="TIGR03244"/>
    </source>
</evidence>
<dbReference type="Proteomes" id="UP000268033">
    <property type="component" value="Unassembled WGS sequence"/>
</dbReference>